<evidence type="ECO:0000313" key="4">
    <source>
        <dbReference type="EMBL" id="OQR87381.1"/>
    </source>
</evidence>
<feature type="non-terminal residue" evidence="4">
    <location>
        <position position="1"/>
    </location>
</feature>
<sequence>ERMRMEKIQANAAFLKSLGLEKKPFKQEKPKAKRSLPSDSTPSRRYLSRQCKVSKQEKSRRKRALPSDPTPSRRSLRRQCKDKAAEDSNLNTSTLKAENEDEIAQEIITEESYTDSNVLKYMCQSTKESHEPVKSSSLLFKTDELHDRFDAQLKKIYTMDSKYGLVASGGHLGYTSIYAQDTIAGGTAPLHSFRAHQGWISSVKILPPTATRSLFLTAANDAYVKIWDLNQTAKSTELPKLEVSTNDLHSNGIFSLDLQMANDQVKLLTCSKDQSVVLSILNNAGSIQRLDTFEDHLSVVKCVRFSPHDVNMFASCSNDRSVIVRDIRSKSNATIFSDVHTQAVNCVRWHPINETQLTTSSFDGSLHVFDTRKPSDPVVTFGLSKTTKLFNHEFIHNEYIAVCLEKTLTLYCTTTGTTFSKGAMEYAADSIMSPSPSTILVAHKSTISLFTAS</sequence>
<dbReference type="PANTHER" id="PTHR14773:SF2">
    <property type="entry name" value="(WILD MALAYSIAN BANANA) HYPOTHETICAL PROTEIN"/>
    <property type="match status" value="1"/>
</dbReference>
<protein>
    <submittedName>
        <fullName evidence="4">Uncharacterized protein</fullName>
    </submittedName>
</protein>
<dbReference type="Pfam" id="PF00400">
    <property type="entry name" value="WD40"/>
    <property type="match status" value="3"/>
</dbReference>
<dbReference type="Proteomes" id="UP000243217">
    <property type="component" value="Unassembled WGS sequence"/>
</dbReference>
<dbReference type="GO" id="GO:2000001">
    <property type="term" value="P:regulation of DNA damage checkpoint"/>
    <property type="evidence" value="ECO:0007669"/>
    <property type="project" value="TreeGrafter"/>
</dbReference>
<comment type="similarity">
    <text evidence="1">Belongs to the WD repeat DDB2/WDR76 family.</text>
</comment>
<dbReference type="InterPro" id="IPR036322">
    <property type="entry name" value="WD40_repeat_dom_sf"/>
</dbReference>
<dbReference type="PROSITE" id="PS50082">
    <property type="entry name" value="WD_REPEATS_2"/>
    <property type="match status" value="1"/>
</dbReference>
<feature type="compositionally biased region" description="Basic and acidic residues" evidence="3">
    <location>
        <begin position="19"/>
        <end position="30"/>
    </location>
</feature>
<evidence type="ECO:0000256" key="2">
    <source>
        <dbReference type="PROSITE-ProRule" id="PRU00221"/>
    </source>
</evidence>
<organism evidence="4 5">
    <name type="scientific">Thraustotheca clavata</name>
    <dbReference type="NCBI Taxonomy" id="74557"/>
    <lineage>
        <taxon>Eukaryota</taxon>
        <taxon>Sar</taxon>
        <taxon>Stramenopiles</taxon>
        <taxon>Oomycota</taxon>
        <taxon>Saprolegniomycetes</taxon>
        <taxon>Saprolegniales</taxon>
        <taxon>Achlyaceae</taxon>
        <taxon>Thraustotheca</taxon>
    </lineage>
</organism>
<dbReference type="GO" id="GO:0005634">
    <property type="term" value="C:nucleus"/>
    <property type="evidence" value="ECO:0007669"/>
    <property type="project" value="TreeGrafter"/>
</dbReference>
<dbReference type="STRING" id="74557.A0A1V9YNY9"/>
<gene>
    <name evidence="4" type="ORF">THRCLA_10465</name>
</gene>
<comment type="caution">
    <text evidence="4">The sequence shown here is derived from an EMBL/GenBank/DDBJ whole genome shotgun (WGS) entry which is preliminary data.</text>
</comment>
<dbReference type="SUPFAM" id="SSF50978">
    <property type="entry name" value="WD40 repeat-like"/>
    <property type="match status" value="1"/>
</dbReference>
<feature type="region of interest" description="Disordered" evidence="3">
    <location>
        <begin position="16"/>
        <end position="93"/>
    </location>
</feature>
<evidence type="ECO:0000256" key="3">
    <source>
        <dbReference type="SAM" id="MobiDB-lite"/>
    </source>
</evidence>
<dbReference type="GO" id="GO:0003677">
    <property type="term" value="F:DNA binding"/>
    <property type="evidence" value="ECO:0007669"/>
    <property type="project" value="TreeGrafter"/>
</dbReference>
<dbReference type="AlphaFoldDB" id="A0A1V9YNY9"/>
<evidence type="ECO:0000256" key="1">
    <source>
        <dbReference type="ARBA" id="ARBA00005434"/>
    </source>
</evidence>
<dbReference type="InterPro" id="IPR001680">
    <property type="entry name" value="WD40_rpt"/>
</dbReference>
<name>A0A1V9YNY9_9STRA</name>
<dbReference type="EMBL" id="JNBS01003414">
    <property type="protein sequence ID" value="OQR87381.1"/>
    <property type="molecule type" value="Genomic_DNA"/>
</dbReference>
<dbReference type="Gene3D" id="2.130.10.10">
    <property type="entry name" value="YVTN repeat-like/Quinoprotein amine dehydrogenase"/>
    <property type="match status" value="2"/>
</dbReference>
<dbReference type="PROSITE" id="PS50294">
    <property type="entry name" value="WD_REPEATS_REGION"/>
    <property type="match status" value="1"/>
</dbReference>
<dbReference type="OrthoDB" id="273771at2759"/>
<reference evidence="4 5" key="1">
    <citation type="journal article" date="2014" name="Genome Biol. Evol.">
        <title>The secreted proteins of Achlya hypogyna and Thraustotheca clavata identify the ancestral oomycete secretome and reveal gene acquisitions by horizontal gene transfer.</title>
        <authorList>
            <person name="Misner I."/>
            <person name="Blouin N."/>
            <person name="Leonard G."/>
            <person name="Richards T.A."/>
            <person name="Lane C.E."/>
        </authorList>
    </citation>
    <scope>NUCLEOTIDE SEQUENCE [LARGE SCALE GENOMIC DNA]</scope>
    <source>
        <strain evidence="4 5">ATCC 34112</strain>
    </source>
</reference>
<feature type="repeat" description="WD" evidence="2">
    <location>
        <begin position="193"/>
        <end position="237"/>
    </location>
</feature>
<proteinExistence type="inferred from homology"/>
<keyword evidence="2" id="KW-0853">WD repeat</keyword>
<dbReference type="InterPro" id="IPR015943">
    <property type="entry name" value="WD40/YVTN_repeat-like_dom_sf"/>
</dbReference>
<accession>A0A1V9YNY9</accession>
<dbReference type="PANTHER" id="PTHR14773">
    <property type="entry name" value="WD REPEAT-CONTAINING PROTEIN 76"/>
    <property type="match status" value="1"/>
</dbReference>
<dbReference type="SMART" id="SM00320">
    <property type="entry name" value="WD40"/>
    <property type="match status" value="3"/>
</dbReference>
<dbReference type="InterPro" id="IPR050853">
    <property type="entry name" value="WD_repeat_DNA-damage-binding"/>
</dbReference>
<evidence type="ECO:0000313" key="5">
    <source>
        <dbReference type="Proteomes" id="UP000243217"/>
    </source>
</evidence>
<keyword evidence="5" id="KW-1185">Reference proteome</keyword>